<keyword evidence="2 7" id="KW-0732">Signal</keyword>
<evidence type="ECO:0000256" key="2">
    <source>
        <dbReference type="ARBA" id="ARBA00022729"/>
    </source>
</evidence>
<feature type="compositionally biased region" description="Basic and acidic residues" evidence="6">
    <location>
        <begin position="28"/>
        <end position="41"/>
    </location>
</feature>
<feature type="region of interest" description="Disordered" evidence="6">
    <location>
        <begin position="26"/>
        <end position="50"/>
    </location>
</feature>
<keyword evidence="4" id="KW-0564">Palmitate</keyword>
<keyword evidence="5" id="KW-0449">Lipoprotein</keyword>
<gene>
    <name evidence="8" type="ORF">GCM10010911_40780</name>
</gene>
<accession>A0A916Z7U8</accession>
<evidence type="ECO:0000256" key="4">
    <source>
        <dbReference type="ARBA" id="ARBA00023139"/>
    </source>
</evidence>
<dbReference type="PANTHER" id="PTHR43649:SF33">
    <property type="entry name" value="POLYGALACTURONAN_RHAMNOGALACTURONAN-BINDING PROTEIN YTCQ"/>
    <property type="match status" value="1"/>
</dbReference>
<keyword evidence="9" id="KW-1185">Reference proteome</keyword>
<comment type="caution">
    <text evidence="8">The sequence shown here is derived from an EMBL/GenBank/DDBJ whole genome shotgun (WGS) entry which is preliminary data.</text>
</comment>
<reference evidence="8" key="2">
    <citation type="submission" date="2020-09" db="EMBL/GenBank/DDBJ databases">
        <authorList>
            <person name="Sun Q."/>
            <person name="Zhou Y."/>
        </authorList>
    </citation>
    <scope>NUCLEOTIDE SEQUENCE</scope>
    <source>
        <strain evidence="8">CGMCC 1.15178</strain>
    </source>
</reference>
<reference evidence="8" key="1">
    <citation type="journal article" date="2014" name="Int. J. Syst. Evol. Microbiol.">
        <title>Complete genome sequence of Corynebacterium casei LMG S-19264T (=DSM 44701T), isolated from a smear-ripened cheese.</title>
        <authorList>
            <consortium name="US DOE Joint Genome Institute (JGI-PGF)"/>
            <person name="Walter F."/>
            <person name="Albersmeier A."/>
            <person name="Kalinowski J."/>
            <person name="Ruckert C."/>
        </authorList>
    </citation>
    <scope>NUCLEOTIDE SEQUENCE</scope>
    <source>
        <strain evidence="8">CGMCC 1.15178</strain>
    </source>
</reference>
<dbReference type="AlphaFoldDB" id="A0A916Z7U8"/>
<protein>
    <submittedName>
        <fullName evidence="8">ABC transporter substrate-binding protein</fullName>
    </submittedName>
</protein>
<feature type="chain" id="PRO_5037668704" evidence="7">
    <location>
        <begin position="25"/>
        <end position="531"/>
    </location>
</feature>
<evidence type="ECO:0000256" key="1">
    <source>
        <dbReference type="ARBA" id="ARBA00022475"/>
    </source>
</evidence>
<keyword evidence="1" id="KW-1003">Cell membrane</keyword>
<dbReference type="PANTHER" id="PTHR43649">
    <property type="entry name" value="ARABINOSE-BINDING PROTEIN-RELATED"/>
    <property type="match status" value="1"/>
</dbReference>
<evidence type="ECO:0000256" key="7">
    <source>
        <dbReference type="SAM" id="SignalP"/>
    </source>
</evidence>
<dbReference type="InterPro" id="IPR006059">
    <property type="entry name" value="SBP"/>
</dbReference>
<evidence type="ECO:0000256" key="5">
    <source>
        <dbReference type="ARBA" id="ARBA00023288"/>
    </source>
</evidence>
<organism evidence="8 9">
    <name type="scientific">Paenibacillus nasutitermitis</name>
    <dbReference type="NCBI Taxonomy" id="1652958"/>
    <lineage>
        <taxon>Bacteria</taxon>
        <taxon>Bacillati</taxon>
        <taxon>Bacillota</taxon>
        <taxon>Bacilli</taxon>
        <taxon>Bacillales</taxon>
        <taxon>Paenibacillaceae</taxon>
        <taxon>Paenibacillus</taxon>
    </lineage>
</organism>
<dbReference type="SUPFAM" id="SSF53850">
    <property type="entry name" value="Periplasmic binding protein-like II"/>
    <property type="match status" value="1"/>
</dbReference>
<feature type="signal peptide" evidence="7">
    <location>
        <begin position="1"/>
        <end position="24"/>
    </location>
</feature>
<dbReference type="Gene3D" id="3.40.190.10">
    <property type="entry name" value="Periplasmic binding protein-like II"/>
    <property type="match status" value="2"/>
</dbReference>
<name>A0A916Z7U8_9BACL</name>
<dbReference type="PROSITE" id="PS51257">
    <property type="entry name" value="PROKAR_LIPOPROTEIN"/>
    <property type="match status" value="1"/>
</dbReference>
<evidence type="ECO:0000256" key="6">
    <source>
        <dbReference type="SAM" id="MobiDB-lite"/>
    </source>
</evidence>
<dbReference type="EMBL" id="BMHP01000003">
    <property type="protein sequence ID" value="GGD78551.1"/>
    <property type="molecule type" value="Genomic_DNA"/>
</dbReference>
<keyword evidence="3" id="KW-0472">Membrane</keyword>
<dbReference type="Proteomes" id="UP000612456">
    <property type="component" value="Unassembled WGS sequence"/>
</dbReference>
<sequence>MKKWKRGASLLSTAALLGMTIACSSGGDADKETNNKGEKEPQSSNSIQTSGFPISQEAVTLKIFAQKSPPNGPYKDMLVFQEYEKMTNVKIVWEDVPSEGFVERKNLLFASNELPDALFKAGISQLEAVKYGSSGMLVPLEDLIVKYAPNLQALFDKYPEILASIKAPDGHIYALPAIVTLGAARTDKPWINKSWLEALNLKEPETTDELLTVLRAFRDGDPNGNGKKDEIPVSEWDRNALINSMAGSWGLDFQMGYNINIQDGKVKIWLADPAFKEYLQYLHQLYQEKLIDPELFTQNASQFVAKMASGNLGYFHNQASDPFTDKKEDFAGIAPLAGPDGERKGWGRPVARDFGTFAITSVNKNPEATMRWIDYFYGDEGSIFFRYGIEGQTYNKKADGLPEYTEEILTDKRGTGTTIGQFSPWPGGGAPHLINENNSSAINPPEVQAAQEKMDPYMPKEILGAPIFDDATSKEVNTLRQDLDTYVGETTSKLITGALSFDKWDAYVKTLNQMDLSRLESIYQEAYDKNK</sequence>
<dbReference type="Pfam" id="PF01547">
    <property type="entry name" value="SBP_bac_1"/>
    <property type="match status" value="1"/>
</dbReference>
<evidence type="ECO:0000313" key="8">
    <source>
        <dbReference type="EMBL" id="GGD78551.1"/>
    </source>
</evidence>
<proteinExistence type="predicted"/>
<dbReference type="InterPro" id="IPR050490">
    <property type="entry name" value="Bact_solute-bd_prot1"/>
</dbReference>
<evidence type="ECO:0000313" key="9">
    <source>
        <dbReference type="Proteomes" id="UP000612456"/>
    </source>
</evidence>
<evidence type="ECO:0000256" key="3">
    <source>
        <dbReference type="ARBA" id="ARBA00023136"/>
    </source>
</evidence>
<dbReference type="RefSeq" id="WP_188994349.1">
    <property type="nucleotide sequence ID" value="NZ_BMHP01000003.1"/>
</dbReference>